<dbReference type="InterPro" id="IPR017981">
    <property type="entry name" value="GPCR_2-like_7TM"/>
</dbReference>
<evidence type="ECO:0000256" key="7">
    <source>
        <dbReference type="SAM" id="Phobius"/>
    </source>
</evidence>
<gene>
    <name evidence="10" type="primary">ORF88863</name>
</gene>
<feature type="domain" description="GAIN-B" evidence="8">
    <location>
        <begin position="268"/>
        <end position="413"/>
    </location>
</feature>
<keyword evidence="3 7" id="KW-0812">Transmembrane</keyword>
<dbReference type="InterPro" id="IPR046338">
    <property type="entry name" value="GAIN_dom_sf"/>
</dbReference>
<dbReference type="InterPro" id="IPR057244">
    <property type="entry name" value="GAIN_B"/>
</dbReference>
<dbReference type="Pfam" id="PF00002">
    <property type="entry name" value="7tm_2"/>
    <property type="match status" value="1"/>
</dbReference>
<evidence type="ECO:0000259" key="8">
    <source>
        <dbReference type="PROSITE" id="PS50221"/>
    </source>
</evidence>
<keyword evidence="4 7" id="KW-1133">Transmembrane helix</keyword>
<feature type="transmembrane region" description="Helical" evidence="7">
    <location>
        <begin position="487"/>
        <end position="509"/>
    </location>
</feature>
<dbReference type="Gene3D" id="2.60.220.50">
    <property type="match status" value="1"/>
</dbReference>
<comment type="subcellular location">
    <subcellularLocation>
        <location evidence="1">Cell membrane</location>
        <topology evidence="1">Multi-pass membrane protein</topology>
    </subcellularLocation>
</comment>
<dbReference type="Gene3D" id="1.20.1070.10">
    <property type="entry name" value="Rhodopsin 7-helix transmembrane proteins"/>
    <property type="match status" value="1"/>
</dbReference>
<evidence type="ECO:0000256" key="2">
    <source>
        <dbReference type="ARBA" id="ARBA00022475"/>
    </source>
</evidence>
<dbReference type="Pfam" id="PF01825">
    <property type="entry name" value="GPS"/>
    <property type="match status" value="1"/>
</dbReference>
<dbReference type="SMART" id="SM00303">
    <property type="entry name" value="GPS"/>
    <property type="match status" value="1"/>
</dbReference>
<keyword evidence="6" id="KW-1015">Disulfide bond</keyword>
<keyword evidence="5 7" id="KW-0472">Membrane</keyword>
<dbReference type="PANTHER" id="PTHR12011">
    <property type="entry name" value="ADHESION G-PROTEIN COUPLED RECEPTOR"/>
    <property type="match status" value="1"/>
</dbReference>
<proteinExistence type="predicted"/>
<keyword evidence="2" id="KW-1003">Cell membrane</keyword>
<evidence type="ECO:0000256" key="6">
    <source>
        <dbReference type="ARBA" id="ARBA00023157"/>
    </source>
</evidence>
<reference evidence="10" key="1">
    <citation type="submission" date="2014-12" db="EMBL/GenBank/DDBJ databases">
        <title>Insight into the proteome of Arion vulgaris.</title>
        <authorList>
            <person name="Aradska J."/>
            <person name="Bulat T."/>
            <person name="Smidak R."/>
            <person name="Sarate P."/>
            <person name="Gangsoo J."/>
            <person name="Sialana F."/>
            <person name="Bilban M."/>
            <person name="Lubec G."/>
        </authorList>
    </citation>
    <scope>NUCLEOTIDE SEQUENCE</scope>
    <source>
        <tissue evidence="10">Skin</tissue>
    </source>
</reference>
<dbReference type="InterPro" id="IPR000832">
    <property type="entry name" value="GPCR_2_secretin-like"/>
</dbReference>
<dbReference type="EMBL" id="HACG01027048">
    <property type="protein sequence ID" value="CEK73913.1"/>
    <property type="molecule type" value="Transcribed_RNA"/>
</dbReference>
<dbReference type="GO" id="GO:0007189">
    <property type="term" value="P:adenylate cyclase-activating G protein-coupled receptor signaling pathway"/>
    <property type="evidence" value="ECO:0007669"/>
    <property type="project" value="TreeGrafter"/>
</dbReference>
<accession>A0A0B6ZZ90</accession>
<dbReference type="GO" id="GO:0005886">
    <property type="term" value="C:plasma membrane"/>
    <property type="evidence" value="ECO:0007669"/>
    <property type="project" value="UniProtKB-SubCell"/>
</dbReference>
<dbReference type="GO" id="GO:0004930">
    <property type="term" value="F:G protein-coupled receptor activity"/>
    <property type="evidence" value="ECO:0007669"/>
    <property type="project" value="InterPro"/>
</dbReference>
<evidence type="ECO:0008006" key="11">
    <source>
        <dbReference type="Google" id="ProtNLM"/>
    </source>
</evidence>
<evidence type="ECO:0000259" key="9">
    <source>
        <dbReference type="PROSITE" id="PS50261"/>
    </source>
</evidence>
<evidence type="ECO:0000256" key="3">
    <source>
        <dbReference type="ARBA" id="ARBA00022692"/>
    </source>
</evidence>
<evidence type="ECO:0000313" key="10">
    <source>
        <dbReference type="EMBL" id="CEK73913.1"/>
    </source>
</evidence>
<feature type="domain" description="G-protein coupled receptors family 2 profile 2" evidence="9">
    <location>
        <begin position="426"/>
        <end position="511"/>
    </location>
</feature>
<feature type="non-terminal residue" evidence="10">
    <location>
        <position position="511"/>
    </location>
</feature>
<dbReference type="AlphaFoldDB" id="A0A0B6ZZ90"/>
<dbReference type="Pfam" id="PF16489">
    <property type="entry name" value="GAIN"/>
    <property type="match status" value="1"/>
</dbReference>
<organism evidence="10">
    <name type="scientific">Arion vulgaris</name>
    <dbReference type="NCBI Taxonomy" id="1028688"/>
    <lineage>
        <taxon>Eukaryota</taxon>
        <taxon>Metazoa</taxon>
        <taxon>Spiralia</taxon>
        <taxon>Lophotrochozoa</taxon>
        <taxon>Mollusca</taxon>
        <taxon>Gastropoda</taxon>
        <taxon>Heterobranchia</taxon>
        <taxon>Euthyneura</taxon>
        <taxon>Panpulmonata</taxon>
        <taxon>Eupulmonata</taxon>
        <taxon>Stylommatophora</taxon>
        <taxon>Helicina</taxon>
        <taxon>Arionoidea</taxon>
        <taxon>Arionidae</taxon>
        <taxon>Arion</taxon>
    </lineage>
</organism>
<dbReference type="InterPro" id="IPR032471">
    <property type="entry name" value="AGRL2-4_GAIN_subdom_A"/>
</dbReference>
<evidence type="ECO:0000256" key="1">
    <source>
        <dbReference type="ARBA" id="ARBA00004651"/>
    </source>
</evidence>
<name>A0A0B6ZZ90_9EUPU</name>
<sequence>GGSLRNAVTTARTLYPDDLTSCPQIRIGSIMWPSVPAGQPASVRCARSQGNATFECANKPVCWKGEPRITECASKNLQAILRKTSVADESGSVVPLSLDETVEVSSMLVKTISTEETTMEDVIVIAHIITALTLTKAINDVMYVKQVEVVMNNIIKVGSALVSAQKSPMWEKMSQKDKVASASSLIVAIETITVSMADKINVPALIIIKDTNIEVEIRVVDIDMLERETQYMVYGSGESNNTFSIPVETLRSLSKGKLARAVFITHFAFSEIMSSHYKEQTTPPQPNKHISNHTTDVYSDVEMRTGVENHQNVEFEEERGPKVASYILSATVGGNRLKSQKLPESVSFTMKHIENVDPRSTALCSFWDQKPGMTLGFWSQDGCYLVSTNKTHTTCKCEHMTNFAILLDVYGMQSGDQVSKVHTTVLRLVTIIGCIISCIALIASWFTFQCFTSLQSERNSIHKNLAFTLLIAELLFVTGIDQAEHKIACSVIAGFLHFFFLAAFTWMFVEG</sequence>
<dbReference type="PANTHER" id="PTHR12011:SF471">
    <property type="entry name" value="G-PROTEIN COUPLED RECEPTORS FAMILY 2 PROFILE 2 DOMAIN-CONTAINING PROTEIN"/>
    <property type="match status" value="1"/>
</dbReference>
<dbReference type="PROSITE" id="PS50221">
    <property type="entry name" value="GAIN_B"/>
    <property type="match status" value="1"/>
</dbReference>
<feature type="transmembrane region" description="Helical" evidence="7">
    <location>
        <begin position="425"/>
        <end position="448"/>
    </location>
</feature>
<feature type="transmembrane region" description="Helical" evidence="7">
    <location>
        <begin position="460"/>
        <end position="480"/>
    </location>
</feature>
<feature type="non-terminal residue" evidence="10">
    <location>
        <position position="1"/>
    </location>
</feature>
<protein>
    <recommendedName>
        <fullName evidence="11">GPS domain-containing protein</fullName>
    </recommendedName>
</protein>
<dbReference type="InterPro" id="IPR000203">
    <property type="entry name" value="GPS"/>
</dbReference>
<dbReference type="PROSITE" id="PS50261">
    <property type="entry name" value="G_PROTEIN_RECEP_F2_4"/>
    <property type="match status" value="1"/>
</dbReference>
<dbReference type="GO" id="GO:0007166">
    <property type="term" value="P:cell surface receptor signaling pathway"/>
    <property type="evidence" value="ECO:0007669"/>
    <property type="project" value="InterPro"/>
</dbReference>
<evidence type="ECO:0000256" key="5">
    <source>
        <dbReference type="ARBA" id="ARBA00023136"/>
    </source>
</evidence>
<evidence type="ECO:0000256" key="4">
    <source>
        <dbReference type="ARBA" id="ARBA00022989"/>
    </source>
</evidence>